<protein>
    <submittedName>
        <fullName evidence="1">Uncharacterized protein</fullName>
    </submittedName>
</protein>
<name>A0A9W7B7V5_9STRA</name>
<dbReference type="Proteomes" id="UP001162640">
    <property type="component" value="Unassembled WGS sequence"/>
</dbReference>
<dbReference type="EMBL" id="BLQM01000296">
    <property type="protein sequence ID" value="GMH81190.1"/>
    <property type="molecule type" value="Genomic_DNA"/>
</dbReference>
<gene>
    <name evidence="1" type="ORF">TL16_g08852</name>
</gene>
<comment type="caution">
    <text evidence="1">The sequence shown here is derived from an EMBL/GenBank/DDBJ whole genome shotgun (WGS) entry which is preliminary data.</text>
</comment>
<proteinExistence type="predicted"/>
<accession>A0A9W7B7V5</accession>
<reference evidence="2" key="1">
    <citation type="journal article" date="2023" name="Commun. Biol.">
        <title>Genome analysis of Parmales, the sister group of diatoms, reveals the evolutionary specialization of diatoms from phago-mixotrophs to photoautotrophs.</title>
        <authorList>
            <person name="Ban H."/>
            <person name="Sato S."/>
            <person name="Yoshikawa S."/>
            <person name="Yamada K."/>
            <person name="Nakamura Y."/>
            <person name="Ichinomiya M."/>
            <person name="Sato N."/>
            <person name="Blanc-Mathieu R."/>
            <person name="Endo H."/>
            <person name="Kuwata A."/>
            <person name="Ogata H."/>
        </authorList>
    </citation>
    <scope>NUCLEOTIDE SEQUENCE [LARGE SCALE GENOMIC DNA]</scope>
</reference>
<evidence type="ECO:0000313" key="1">
    <source>
        <dbReference type="EMBL" id="GMH81190.1"/>
    </source>
</evidence>
<sequence length="278" mass="31282">MYFIVSQPSAVTTPKPLEPYTGHSGFWINPNFGGKIGEYRELMQCPYDSNHEKAFNYDRLGIERKRWKEEGGKGPAPHFFLLCDVKAYSSSISRGGTGATFAYQFTSTPQSSMVKQMAAKIAGGEAEGGKFLTRDLDDVILQLDGSSKAFDKEGGYEKVMGRLLEYLKFVTTMDRAYKERGKRLNFFLLDITLTRGTLNTVESMKGWERWDLEAGEVVETFAKENDIMVVLVPLLGGEANGGQPKFKHDKQNDWHYSRAGQFYHAEGFINAYICARGI</sequence>
<organism evidence="1 2">
    <name type="scientific">Triparma laevis f. inornata</name>
    <dbReference type="NCBI Taxonomy" id="1714386"/>
    <lineage>
        <taxon>Eukaryota</taxon>
        <taxon>Sar</taxon>
        <taxon>Stramenopiles</taxon>
        <taxon>Ochrophyta</taxon>
        <taxon>Bolidophyceae</taxon>
        <taxon>Parmales</taxon>
        <taxon>Triparmaceae</taxon>
        <taxon>Triparma</taxon>
    </lineage>
</organism>
<dbReference type="AlphaFoldDB" id="A0A9W7B7V5"/>
<evidence type="ECO:0000313" key="2">
    <source>
        <dbReference type="Proteomes" id="UP001162640"/>
    </source>
</evidence>